<dbReference type="GeneID" id="63746649"/>
<gene>
    <name evidence="2" type="ORF">ASPWEDRAFT_171524</name>
</gene>
<protein>
    <submittedName>
        <fullName evidence="2">Uncharacterized protein</fullName>
    </submittedName>
</protein>
<name>A0A1L9RID6_ASPWE</name>
<dbReference type="RefSeq" id="XP_040688361.1">
    <property type="nucleotide sequence ID" value="XM_040830801.1"/>
</dbReference>
<dbReference type="AlphaFoldDB" id="A0A1L9RID6"/>
<dbReference type="VEuPathDB" id="FungiDB:ASPWEDRAFT_171524"/>
<organism evidence="2 3">
    <name type="scientific">Aspergillus wentii DTO 134E9</name>
    <dbReference type="NCBI Taxonomy" id="1073089"/>
    <lineage>
        <taxon>Eukaryota</taxon>
        <taxon>Fungi</taxon>
        <taxon>Dikarya</taxon>
        <taxon>Ascomycota</taxon>
        <taxon>Pezizomycotina</taxon>
        <taxon>Eurotiomycetes</taxon>
        <taxon>Eurotiomycetidae</taxon>
        <taxon>Eurotiales</taxon>
        <taxon>Aspergillaceae</taxon>
        <taxon>Aspergillus</taxon>
        <taxon>Aspergillus subgen. Cremei</taxon>
    </lineage>
</organism>
<reference evidence="3" key="1">
    <citation type="journal article" date="2017" name="Genome Biol.">
        <title>Comparative genomics reveals high biological diversity and specific adaptations in the industrially and medically important fungal genus Aspergillus.</title>
        <authorList>
            <person name="de Vries R.P."/>
            <person name="Riley R."/>
            <person name="Wiebenga A."/>
            <person name="Aguilar-Osorio G."/>
            <person name="Amillis S."/>
            <person name="Uchima C.A."/>
            <person name="Anderluh G."/>
            <person name="Asadollahi M."/>
            <person name="Askin M."/>
            <person name="Barry K."/>
            <person name="Battaglia E."/>
            <person name="Bayram O."/>
            <person name="Benocci T."/>
            <person name="Braus-Stromeyer S.A."/>
            <person name="Caldana C."/>
            <person name="Canovas D."/>
            <person name="Cerqueira G.C."/>
            <person name="Chen F."/>
            <person name="Chen W."/>
            <person name="Choi C."/>
            <person name="Clum A."/>
            <person name="Dos Santos R.A."/>
            <person name="Damasio A.R."/>
            <person name="Diallinas G."/>
            <person name="Emri T."/>
            <person name="Fekete E."/>
            <person name="Flipphi M."/>
            <person name="Freyberg S."/>
            <person name="Gallo A."/>
            <person name="Gournas C."/>
            <person name="Habgood R."/>
            <person name="Hainaut M."/>
            <person name="Harispe M.L."/>
            <person name="Henrissat B."/>
            <person name="Hilden K.S."/>
            <person name="Hope R."/>
            <person name="Hossain A."/>
            <person name="Karabika E."/>
            <person name="Karaffa L."/>
            <person name="Karanyi Z."/>
            <person name="Krasevec N."/>
            <person name="Kuo A."/>
            <person name="Kusch H."/>
            <person name="LaButti K."/>
            <person name="Lagendijk E.L."/>
            <person name="Lapidus A."/>
            <person name="Levasseur A."/>
            <person name="Lindquist E."/>
            <person name="Lipzen A."/>
            <person name="Logrieco A.F."/>
            <person name="MacCabe A."/>
            <person name="Maekelae M.R."/>
            <person name="Malavazi I."/>
            <person name="Melin P."/>
            <person name="Meyer V."/>
            <person name="Mielnichuk N."/>
            <person name="Miskei M."/>
            <person name="Molnar A.P."/>
            <person name="Mule G."/>
            <person name="Ngan C.Y."/>
            <person name="Orejas M."/>
            <person name="Orosz E."/>
            <person name="Ouedraogo J.P."/>
            <person name="Overkamp K.M."/>
            <person name="Park H.-S."/>
            <person name="Perrone G."/>
            <person name="Piumi F."/>
            <person name="Punt P.J."/>
            <person name="Ram A.F."/>
            <person name="Ramon A."/>
            <person name="Rauscher S."/>
            <person name="Record E."/>
            <person name="Riano-Pachon D.M."/>
            <person name="Robert V."/>
            <person name="Roehrig J."/>
            <person name="Ruller R."/>
            <person name="Salamov A."/>
            <person name="Salih N.S."/>
            <person name="Samson R.A."/>
            <person name="Sandor E."/>
            <person name="Sanguinetti M."/>
            <person name="Schuetze T."/>
            <person name="Sepcic K."/>
            <person name="Shelest E."/>
            <person name="Sherlock G."/>
            <person name="Sophianopoulou V."/>
            <person name="Squina F.M."/>
            <person name="Sun H."/>
            <person name="Susca A."/>
            <person name="Todd R.B."/>
            <person name="Tsang A."/>
            <person name="Unkles S.E."/>
            <person name="van de Wiele N."/>
            <person name="van Rossen-Uffink D."/>
            <person name="Oliveira J.V."/>
            <person name="Vesth T.C."/>
            <person name="Visser J."/>
            <person name="Yu J.-H."/>
            <person name="Zhou M."/>
            <person name="Andersen M.R."/>
            <person name="Archer D.B."/>
            <person name="Baker S.E."/>
            <person name="Benoit I."/>
            <person name="Brakhage A.A."/>
            <person name="Braus G.H."/>
            <person name="Fischer R."/>
            <person name="Frisvad J.C."/>
            <person name="Goldman G.H."/>
            <person name="Houbraken J."/>
            <person name="Oakley B."/>
            <person name="Pocsi I."/>
            <person name="Scazzocchio C."/>
            <person name="Seiboth B."/>
            <person name="vanKuyk P.A."/>
            <person name="Wortman J."/>
            <person name="Dyer P.S."/>
            <person name="Grigoriev I.V."/>
        </authorList>
    </citation>
    <scope>NUCLEOTIDE SEQUENCE [LARGE SCALE GENOMIC DNA]</scope>
    <source>
        <strain evidence="3">DTO 134E9</strain>
    </source>
</reference>
<keyword evidence="3" id="KW-1185">Reference proteome</keyword>
<dbReference type="STRING" id="1073089.A0A1L9RID6"/>
<proteinExistence type="predicted"/>
<dbReference type="OrthoDB" id="2578740at2759"/>
<feature type="region of interest" description="Disordered" evidence="1">
    <location>
        <begin position="1"/>
        <end position="28"/>
    </location>
</feature>
<dbReference type="EMBL" id="KV878212">
    <property type="protein sequence ID" value="OJJ34685.1"/>
    <property type="molecule type" value="Genomic_DNA"/>
</dbReference>
<evidence type="ECO:0000313" key="3">
    <source>
        <dbReference type="Proteomes" id="UP000184383"/>
    </source>
</evidence>
<accession>A0A1L9RID6</accession>
<sequence length="94" mass="10395">MSTQQKLPSQLPDLNWHKLSSPDKHPTRTYGVTLYADIFRRVNTDTEKAPAIIPWSSYGKTGSGTQHVEVIMKDSGRSGRCLTRTGRVPVVAGL</sequence>
<evidence type="ECO:0000256" key="1">
    <source>
        <dbReference type="SAM" id="MobiDB-lite"/>
    </source>
</evidence>
<dbReference type="Proteomes" id="UP000184383">
    <property type="component" value="Unassembled WGS sequence"/>
</dbReference>
<evidence type="ECO:0000313" key="2">
    <source>
        <dbReference type="EMBL" id="OJJ34685.1"/>
    </source>
</evidence>